<evidence type="ECO:0000256" key="1">
    <source>
        <dbReference type="SAM" id="MobiDB-lite"/>
    </source>
</evidence>
<feature type="region of interest" description="Disordered" evidence="1">
    <location>
        <begin position="117"/>
        <end position="136"/>
    </location>
</feature>
<sequence length="223" mass="24374">MAGPAGNFALNGMAFIQGTPDLGSIFGNDELQPPITHLRRRTSCSGGEAKPELGHIHGHTPEEVRVAQPPGRFLDDFIRPPRKARVAEALSLSEIHRQRVGPVRLLTSLADPRDLERWHQAPKTAKSPKRGGTKAGSYMCCTMVSLSRPKKSSSVPYNQPRTIRPQPQPPHQFCLPSSSTSSKYIPPANRAASDQLQPAVSRNPKKKVSDNQPEATYPSHPTV</sequence>
<gene>
    <name evidence="2" type="ORF">CONLIGDRAFT_685755</name>
</gene>
<dbReference type="AlphaFoldDB" id="A0A1J7J9C6"/>
<dbReference type="InParanoid" id="A0A1J7J9C6"/>
<dbReference type="Proteomes" id="UP000182658">
    <property type="component" value="Unassembled WGS sequence"/>
</dbReference>
<keyword evidence="3" id="KW-1185">Reference proteome</keyword>
<proteinExistence type="predicted"/>
<name>A0A1J7J9C6_9PEZI</name>
<evidence type="ECO:0000313" key="2">
    <source>
        <dbReference type="EMBL" id="OIW24130.1"/>
    </source>
</evidence>
<feature type="region of interest" description="Disordered" evidence="1">
    <location>
        <begin position="149"/>
        <end position="223"/>
    </location>
</feature>
<organism evidence="2 3">
    <name type="scientific">Coniochaeta ligniaria NRRL 30616</name>
    <dbReference type="NCBI Taxonomy" id="1408157"/>
    <lineage>
        <taxon>Eukaryota</taxon>
        <taxon>Fungi</taxon>
        <taxon>Dikarya</taxon>
        <taxon>Ascomycota</taxon>
        <taxon>Pezizomycotina</taxon>
        <taxon>Sordariomycetes</taxon>
        <taxon>Sordariomycetidae</taxon>
        <taxon>Coniochaetales</taxon>
        <taxon>Coniochaetaceae</taxon>
        <taxon>Coniochaeta</taxon>
    </lineage>
</organism>
<protein>
    <submittedName>
        <fullName evidence="2">Uncharacterized protein</fullName>
    </submittedName>
</protein>
<reference evidence="2 3" key="1">
    <citation type="submission" date="2016-10" db="EMBL/GenBank/DDBJ databases">
        <title>Draft genome sequence of Coniochaeta ligniaria NRRL30616, a lignocellulolytic fungus for bioabatement of inhibitors in plant biomass hydrolysates.</title>
        <authorList>
            <consortium name="DOE Joint Genome Institute"/>
            <person name="Jimenez D.J."/>
            <person name="Hector R.E."/>
            <person name="Riley R."/>
            <person name="Sun H."/>
            <person name="Grigoriev I.V."/>
            <person name="Van Elsas J.D."/>
            <person name="Nichols N.N."/>
        </authorList>
    </citation>
    <scope>NUCLEOTIDE SEQUENCE [LARGE SCALE GENOMIC DNA]</scope>
    <source>
        <strain evidence="2 3">NRRL 30616</strain>
    </source>
</reference>
<accession>A0A1J7J9C6</accession>
<evidence type="ECO:0000313" key="3">
    <source>
        <dbReference type="Proteomes" id="UP000182658"/>
    </source>
</evidence>
<dbReference type="EMBL" id="KV875104">
    <property type="protein sequence ID" value="OIW24130.1"/>
    <property type="molecule type" value="Genomic_DNA"/>
</dbReference>
<feature type="compositionally biased region" description="Polar residues" evidence="1">
    <location>
        <begin position="210"/>
        <end position="223"/>
    </location>
</feature>